<proteinExistence type="predicted"/>
<dbReference type="AlphaFoldDB" id="A0A1W0WX37"/>
<sequence>MDIAQNILAQLAPKQQAAVQSNWTELLNLEGGNKENVAMELAKQTIKNQLMGGGSGGSGGSGGGLGGLLGGVSKLFGKKTAAPDAAASAAPSNPLDIMSKVAPLIGGLDNPNALIGFFMQGVLGSGAAANQSENSIFKMLKQVIFGLLGDKLPGASFSQNSEAQGAWSKFLQLAAGAIKKQAK</sequence>
<accession>A0A1W0WX37</accession>
<dbReference type="OrthoDB" id="10053680at2759"/>
<name>A0A1W0WX37_HYPEX</name>
<keyword evidence="2" id="KW-1185">Reference proteome</keyword>
<dbReference type="EMBL" id="MTYJ01000036">
    <property type="protein sequence ID" value="OQV19755.1"/>
    <property type="molecule type" value="Genomic_DNA"/>
</dbReference>
<evidence type="ECO:0000313" key="1">
    <source>
        <dbReference type="EMBL" id="OQV19755.1"/>
    </source>
</evidence>
<comment type="caution">
    <text evidence="1">The sequence shown here is derived from an EMBL/GenBank/DDBJ whole genome shotgun (WGS) entry which is preliminary data.</text>
</comment>
<organism evidence="1 2">
    <name type="scientific">Hypsibius exemplaris</name>
    <name type="common">Freshwater tardigrade</name>
    <dbReference type="NCBI Taxonomy" id="2072580"/>
    <lineage>
        <taxon>Eukaryota</taxon>
        <taxon>Metazoa</taxon>
        <taxon>Ecdysozoa</taxon>
        <taxon>Tardigrada</taxon>
        <taxon>Eutardigrada</taxon>
        <taxon>Parachela</taxon>
        <taxon>Hypsibioidea</taxon>
        <taxon>Hypsibiidae</taxon>
        <taxon>Hypsibius</taxon>
    </lineage>
</organism>
<protein>
    <submittedName>
        <fullName evidence="1">Uncharacterized protein</fullName>
    </submittedName>
</protein>
<gene>
    <name evidence="1" type="ORF">BV898_06294</name>
</gene>
<reference evidence="2" key="1">
    <citation type="submission" date="2017-01" db="EMBL/GenBank/DDBJ databases">
        <title>Comparative genomics of anhydrobiosis in the tardigrade Hypsibius dujardini.</title>
        <authorList>
            <person name="Yoshida Y."/>
            <person name="Koutsovoulos G."/>
            <person name="Laetsch D."/>
            <person name="Stevens L."/>
            <person name="Kumar S."/>
            <person name="Horikawa D."/>
            <person name="Ishino K."/>
            <person name="Komine S."/>
            <person name="Tomita M."/>
            <person name="Blaxter M."/>
            <person name="Arakawa K."/>
        </authorList>
    </citation>
    <scope>NUCLEOTIDE SEQUENCE [LARGE SCALE GENOMIC DNA]</scope>
    <source>
        <strain evidence="2">Z151</strain>
    </source>
</reference>
<evidence type="ECO:0000313" key="2">
    <source>
        <dbReference type="Proteomes" id="UP000192578"/>
    </source>
</evidence>
<dbReference type="Proteomes" id="UP000192578">
    <property type="component" value="Unassembled WGS sequence"/>
</dbReference>